<evidence type="ECO:0000256" key="8">
    <source>
        <dbReference type="ARBA" id="ARBA00029447"/>
    </source>
</evidence>
<comment type="similarity">
    <text evidence="8">Belongs to the methyl-accepting chemotaxis (MCP) protein family.</text>
</comment>
<dbReference type="CDD" id="cd18773">
    <property type="entry name" value="PDC1_HK_sensor"/>
    <property type="match status" value="1"/>
</dbReference>
<dbReference type="InterPro" id="IPR004090">
    <property type="entry name" value="Chemotax_Me-accpt_rcpt"/>
</dbReference>
<sequence length="683" mass="74987">MIKKEQNMLENLSLRKKILLLIGGTISVLLIIAASYFVNHIATLSRQGIEREAQSYIYAEKLSMESFFAQYGKLVKSFITSPHIIEFFEQYDTREANLSTLDGYENINKDFIRISSNDENVLSAFFGSANTGEYFKENERTSKFADGNPYYAYKRSWWQDALSHNGLYVGSATVDINTGAVSAVVQQPVRNLRGELVGIGGVDLQINRISALVEEIRFHGQGFGFLLDNDLKVVHLSNQTNHDLSITDEGPNGKEGLDALEQRFENTHGFSELNRQIENNKAGTATVTLKGKEYYVVFNNVHLDTPVLDWHVGILIPVSLIEEPVQQAVMTTISSVVVILAIVIAMIWWATHMIAKPITTLTQIMRDIASGNGDLTQRIDIKSHDEVGQLAHHMNTFIDKLRAMMLDTATQASQLGNASAQLSEVSANTNHEIQQEKQQVDSVSAAVTEMAATVTEISRNAQETNQAAETVQRMTQDGATRSNQAQQVMIELSTHIGEAAKVVSGLEQETSNIGAVIDVINGIAEQTNLLALNAAIEAARAGEQGRGFAVVADEVRSLASRTQESTDDIRNMISRLQQIAQQASTMMRQGQDQAQGTVEQTQGVLDSLTEIADSVITVQDQSHQIATSTEEQTVVAEDINNSLSTINDLVNSTAHHAQTLASEAHDLNNLAKALNGTVNQFKL</sequence>
<dbReference type="PANTHER" id="PTHR32089:SF112">
    <property type="entry name" value="LYSOZYME-LIKE PROTEIN-RELATED"/>
    <property type="match status" value="1"/>
</dbReference>
<dbReference type="GO" id="GO:0007165">
    <property type="term" value="P:signal transduction"/>
    <property type="evidence" value="ECO:0007669"/>
    <property type="project" value="UniProtKB-KW"/>
</dbReference>
<dbReference type="GO" id="GO:0006935">
    <property type="term" value="P:chemotaxis"/>
    <property type="evidence" value="ECO:0007669"/>
    <property type="project" value="UniProtKB-KW"/>
</dbReference>
<evidence type="ECO:0000256" key="2">
    <source>
        <dbReference type="ARBA" id="ARBA00022475"/>
    </source>
</evidence>
<dbReference type="FunFam" id="1.10.287.950:FF:000001">
    <property type="entry name" value="Methyl-accepting chemotaxis sensory transducer"/>
    <property type="match status" value="1"/>
</dbReference>
<comment type="caution">
    <text evidence="13">The sequence shown here is derived from an EMBL/GenBank/DDBJ whole genome shotgun (WGS) entry which is preliminary data.</text>
</comment>
<dbReference type="Proteomes" id="UP001152467">
    <property type="component" value="Unassembled WGS sequence"/>
</dbReference>
<dbReference type="PROSITE" id="PS50111">
    <property type="entry name" value="CHEMOTAXIS_TRANSDUC_2"/>
    <property type="match status" value="1"/>
</dbReference>
<keyword evidence="5 10" id="KW-1133">Transmembrane helix</keyword>
<dbReference type="PROSITE" id="PS50885">
    <property type="entry name" value="HAMP"/>
    <property type="match status" value="1"/>
</dbReference>
<evidence type="ECO:0000256" key="4">
    <source>
        <dbReference type="ARBA" id="ARBA00022692"/>
    </source>
</evidence>
<dbReference type="InterPro" id="IPR004089">
    <property type="entry name" value="MCPsignal_dom"/>
</dbReference>
<dbReference type="SMART" id="SM00283">
    <property type="entry name" value="MA"/>
    <property type="match status" value="1"/>
</dbReference>
<reference evidence="13 16" key="1">
    <citation type="submission" date="2022-07" db="EMBL/GenBank/DDBJ databases">
        <authorList>
            <person name="Criscuolo A."/>
        </authorList>
    </citation>
    <scope>NUCLEOTIDE SEQUENCE</scope>
    <source>
        <strain evidence="16">CIP 111951</strain>
        <strain evidence="13">CIP111854</strain>
        <strain evidence="14">CIP111951</strain>
    </source>
</reference>
<evidence type="ECO:0000256" key="5">
    <source>
        <dbReference type="ARBA" id="ARBA00022989"/>
    </source>
</evidence>
<accession>A0A9W4VVX7</accession>
<keyword evidence="2" id="KW-1003">Cell membrane</keyword>
<name>A0A9W4VVX7_9GAMM</name>
<dbReference type="AlphaFoldDB" id="A0A9W4VVX7"/>
<dbReference type="SMART" id="SM00304">
    <property type="entry name" value="HAMP"/>
    <property type="match status" value="1"/>
</dbReference>
<dbReference type="Gene3D" id="1.10.287.950">
    <property type="entry name" value="Methyl-accepting chemotaxis protein"/>
    <property type="match status" value="1"/>
</dbReference>
<dbReference type="GO" id="GO:0005886">
    <property type="term" value="C:plasma membrane"/>
    <property type="evidence" value="ECO:0007669"/>
    <property type="project" value="UniProtKB-SubCell"/>
</dbReference>
<feature type="domain" description="Methyl-accepting transducer" evidence="11">
    <location>
        <begin position="411"/>
        <end position="647"/>
    </location>
</feature>
<feature type="domain" description="HAMP" evidence="12">
    <location>
        <begin position="352"/>
        <end position="406"/>
    </location>
</feature>
<dbReference type="CDD" id="cd06225">
    <property type="entry name" value="HAMP"/>
    <property type="match status" value="1"/>
</dbReference>
<evidence type="ECO:0000256" key="1">
    <source>
        <dbReference type="ARBA" id="ARBA00004651"/>
    </source>
</evidence>
<protein>
    <submittedName>
        <fullName evidence="13">Methyl-accepting chemotaxis protein PctC</fullName>
    </submittedName>
</protein>
<dbReference type="Pfam" id="PF00015">
    <property type="entry name" value="MCPsignal"/>
    <property type="match status" value="1"/>
</dbReference>
<keyword evidence="15" id="KW-1185">Reference proteome</keyword>
<gene>
    <name evidence="13" type="primary">pctC</name>
    <name evidence="13" type="ORF">PSECIP111854_03919</name>
    <name evidence="14" type="ORF">PSECIP111951_03843</name>
</gene>
<dbReference type="Gene3D" id="3.30.450.20">
    <property type="entry name" value="PAS domain"/>
    <property type="match status" value="2"/>
</dbReference>
<evidence type="ECO:0000256" key="6">
    <source>
        <dbReference type="ARBA" id="ARBA00023136"/>
    </source>
</evidence>
<dbReference type="CDD" id="cd11386">
    <property type="entry name" value="MCP_signal"/>
    <property type="match status" value="1"/>
</dbReference>
<keyword evidence="3" id="KW-0145">Chemotaxis</keyword>
<evidence type="ECO:0000313" key="16">
    <source>
        <dbReference type="Proteomes" id="UP001152485"/>
    </source>
</evidence>
<dbReference type="Proteomes" id="UP001152485">
    <property type="component" value="Unassembled WGS sequence"/>
</dbReference>
<proteinExistence type="inferred from homology"/>
<evidence type="ECO:0000259" key="12">
    <source>
        <dbReference type="PROSITE" id="PS50885"/>
    </source>
</evidence>
<keyword evidence="6 10" id="KW-0472">Membrane</keyword>
<dbReference type="Pfam" id="PF02743">
    <property type="entry name" value="dCache_1"/>
    <property type="match status" value="1"/>
</dbReference>
<feature type="transmembrane region" description="Helical" evidence="10">
    <location>
        <begin position="328"/>
        <end position="350"/>
    </location>
</feature>
<evidence type="ECO:0000256" key="7">
    <source>
        <dbReference type="ARBA" id="ARBA00023224"/>
    </source>
</evidence>
<evidence type="ECO:0000313" key="13">
    <source>
        <dbReference type="EMBL" id="CAH9066584.1"/>
    </source>
</evidence>
<dbReference type="GO" id="GO:0004888">
    <property type="term" value="F:transmembrane signaling receptor activity"/>
    <property type="evidence" value="ECO:0007669"/>
    <property type="project" value="InterPro"/>
</dbReference>
<dbReference type="PRINTS" id="PR00260">
    <property type="entry name" value="CHEMTRNSDUCR"/>
</dbReference>
<evidence type="ECO:0000259" key="11">
    <source>
        <dbReference type="PROSITE" id="PS50111"/>
    </source>
</evidence>
<dbReference type="PANTHER" id="PTHR32089">
    <property type="entry name" value="METHYL-ACCEPTING CHEMOTAXIS PROTEIN MCPB"/>
    <property type="match status" value="1"/>
</dbReference>
<feature type="transmembrane region" description="Helical" evidence="10">
    <location>
        <begin position="18"/>
        <end position="38"/>
    </location>
</feature>
<evidence type="ECO:0000313" key="15">
    <source>
        <dbReference type="Proteomes" id="UP001152467"/>
    </source>
</evidence>
<evidence type="ECO:0000256" key="9">
    <source>
        <dbReference type="PROSITE-ProRule" id="PRU00284"/>
    </source>
</evidence>
<dbReference type="InterPro" id="IPR003660">
    <property type="entry name" value="HAMP_dom"/>
</dbReference>
<dbReference type="InterPro" id="IPR033479">
    <property type="entry name" value="dCache_1"/>
</dbReference>
<keyword evidence="4 10" id="KW-0812">Transmembrane</keyword>
<keyword evidence="7 9" id="KW-0807">Transducer</keyword>
<dbReference type="SUPFAM" id="SSF58104">
    <property type="entry name" value="Methyl-accepting chemotaxis protein (MCP) signaling domain"/>
    <property type="match status" value="1"/>
</dbReference>
<organism evidence="13 15">
    <name type="scientific">Pseudoalteromonas holothuriae</name>
    <dbReference type="NCBI Taxonomy" id="2963714"/>
    <lineage>
        <taxon>Bacteria</taxon>
        <taxon>Pseudomonadati</taxon>
        <taxon>Pseudomonadota</taxon>
        <taxon>Gammaproteobacteria</taxon>
        <taxon>Alteromonadales</taxon>
        <taxon>Pseudoalteromonadaceae</taxon>
        <taxon>Pseudoalteromonas</taxon>
    </lineage>
</organism>
<evidence type="ECO:0000256" key="10">
    <source>
        <dbReference type="SAM" id="Phobius"/>
    </source>
</evidence>
<evidence type="ECO:0000256" key="3">
    <source>
        <dbReference type="ARBA" id="ARBA00022500"/>
    </source>
</evidence>
<dbReference type="EMBL" id="CAMAPC010000025">
    <property type="protein sequence ID" value="CAH9066584.1"/>
    <property type="molecule type" value="Genomic_DNA"/>
</dbReference>
<evidence type="ECO:0000313" key="14">
    <source>
        <dbReference type="EMBL" id="CAH9067616.1"/>
    </source>
</evidence>
<dbReference type="EMBL" id="CAMAPD010000026">
    <property type="protein sequence ID" value="CAH9067616.1"/>
    <property type="molecule type" value="Genomic_DNA"/>
</dbReference>
<comment type="subcellular location">
    <subcellularLocation>
        <location evidence="1">Cell membrane</location>
        <topology evidence="1">Multi-pass membrane protein</topology>
    </subcellularLocation>
</comment>
<dbReference type="Pfam" id="PF00672">
    <property type="entry name" value="HAMP"/>
    <property type="match status" value="1"/>
</dbReference>